<dbReference type="SUPFAM" id="SSF56235">
    <property type="entry name" value="N-terminal nucleophile aminohydrolases (Ntn hydrolases)"/>
    <property type="match status" value="1"/>
</dbReference>
<dbReference type="EMBL" id="JAPWTJ010000139">
    <property type="protein sequence ID" value="KAJ8982239.1"/>
    <property type="molecule type" value="Genomic_DNA"/>
</dbReference>
<evidence type="ECO:0000256" key="1">
    <source>
        <dbReference type="ARBA" id="ARBA00026071"/>
    </source>
</evidence>
<dbReference type="PANTHER" id="PTHR32194:SF10">
    <property type="entry name" value="PROTEASOME SUBUNIT BETA TYPE-3"/>
    <property type="match status" value="1"/>
</dbReference>
<dbReference type="Pfam" id="PF00227">
    <property type="entry name" value="Proteasome"/>
    <property type="match status" value="1"/>
</dbReference>
<keyword evidence="3" id="KW-1185">Reference proteome</keyword>
<accession>A0ABQ9JXA8</accession>
<dbReference type="Proteomes" id="UP001162164">
    <property type="component" value="Unassembled WGS sequence"/>
</dbReference>
<dbReference type="InterPro" id="IPR023333">
    <property type="entry name" value="Proteasome_suB-type"/>
</dbReference>
<protein>
    <submittedName>
        <fullName evidence="2">Uncharacterized protein</fullName>
    </submittedName>
</protein>
<dbReference type="PANTHER" id="PTHR32194">
    <property type="entry name" value="METALLOPROTEASE TLDD"/>
    <property type="match status" value="1"/>
</dbReference>
<organism evidence="2 3">
    <name type="scientific">Molorchus minor</name>
    <dbReference type="NCBI Taxonomy" id="1323400"/>
    <lineage>
        <taxon>Eukaryota</taxon>
        <taxon>Metazoa</taxon>
        <taxon>Ecdysozoa</taxon>
        <taxon>Arthropoda</taxon>
        <taxon>Hexapoda</taxon>
        <taxon>Insecta</taxon>
        <taxon>Pterygota</taxon>
        <taxon>Neoptera</taxon>
        <taxon>Endopterygota</taxon>
        <taxon>Coleoptera</taxon>
        <taxon>Polyphaga</taxon>
        <taxon>Cucujiformia</taxon>
        <taxon>Chrysomeloidea</taxon>
        <taxon>Cerambycidae</taxon>
        <taxon>Lamiinae</taxon>
        <taxon>Monochamini</taxon>
        <taxon>Molorchus</taxon>
    </lineage>
</organism>
<dbReference type="InterPro" id="IPR029055">
    <property type="entry name" value="Ntn_hydrolases_N"/>
</dbReference>
<dbReference type="Gene3D" id="3.60.20.10">
    <property type="entry name" value="Glutamine Phosphoribosylpyrophosphate, subunit 1, domain 1"/>
    <property type="match status" value="1"/>
</dbReference>
<dbReference type="InterPro" id="IPR001353">
    <property type="entry name" value="Proteasome_sua/b"/>
</dbReference>
<comment type="caution">
    <text evidence="2">The sequence shown here is derived from an EMBL/GenBank/DDBJ whole genome shotgun (WGS) entry which is preliminary data.</text>
</comment>
<sequence length="137" mass="15629">MRKRFGPFFVEPIVAGLDPKTQEPFICNMDLIGCINLPTDFVVGVQLLRNSTVCARHCGSRICLLTIYLKLTSQALMNAFDRDAISGWGATVYIIEKDKVTVRNLKHGWIRKLSSLFNFYKLSLILYKLQFSLLHCV</sequence>
<gene>
    <name evidence="2" type="ORF">NQ317_013541</name>
</gene>
<name>A0ABQ9JXA8_9CUCU</name>
<evidence type="ECO:0000313" key="2">
    <source>
        <dbReference type="EMBL" id="KAJ8982239.1"/>
    </source>
</evidence>
<proteinExistence type="predicted"/>
<comment type="subunit">
    <text evidence="1">The 26S proteasome consists of a 20S proteasome core and two 19S regulatory subunits. The 20S proteasome core is composed of 28 subunits that are arranged in four stacked rings, resulting in a barrel-shaped structure. The two end rings are each formed by seven alpha subunits, and the two central rings are each formed by seven beta subunits. The catalytic chamber with the active sites is on the inside of the barrel.</text>
</comment>
<reference evidence="2" key="1">
    <citation type="journal article" date="2023" name="Insect Mol. Biol.">
        <title>Genome sequencing provides insights into the evolution of gene families encoding plant cell wall-degrading enzymes in longhorned beetles.</title>
        <authorList>
            <person name="Shin N.R."/>
            <person name="Okamura Y."/>
            <person name="Kirsch R."/>
            <person name="Pauchet Y."/>
        </authorList>
    </citation>
    <scope>NUCLEOTIDE SEQUENCE</scope>
    <source>
        <strain evidence="2">MMC_N1</strain>
    </source>
</reference>
<evidence type="ECO:0000313" key="3">
    <source>
        <dbReference type="Proteomes" id="UP001162164"/>
    </source>
</evidence>